<organism evidence="1 2">
    <name type="scientific">Dankookia rubra</name>
    <dbReference type="NCBI Taxonomy" id="1442381"/>
    <lineage>
        <taxon>Bacteria</taxon>
        <taxon>Pseudomonadati</taxon>
        <taxon>Pseudomonadota</taxon>
        <taxon>Alphaproteobacteria</taxon>
        <taxon>Acetobacterales</taxon>
        <taxon>Roseomonadaceae</taxon>
        <taxon>Dankookia</taxon>
    </lineage>
</organism>
<reference evidence="1 2" key="1">
    <citation type="journal article" date="2016" name="J. Microbiol.">
        <title>Dankookia rubra gen. nov., sp. nov., an alphaproteobacterium isolated from sediment of a shallow stream.</title>
        <authorList>
            <person name="Kim W.H."/>
            <person name="Kim D.H."/>
            <person name="Kang K."/>
            <person name="Ahn T.Y."/>
        </authorList>
    </citation>
    <scope>NUCLEOTIDE SEQUENCE [LARGE SCALE GENOMIC DNA]</scope>
    <source>
        <strain evidence="1 2">JCM30602</strain>
    </source>
</reference>
<comment type="caution">
    <text evidence="1">The sequence shown here is derived from an EMBL/GenBank/DDBJ whole genome shotgun (WGS) entry which is preliminary data.</text>
</comment>
<name>A0A4R5QF55_9PROT</name>
<dbReference type="EMBL" id="SMSJ01000027">
    <property type="protein sequence ID" value="TDH61067.1"/>
    <property type="molecule type" value="Genomic_DNA"/>
</dbReference>
<evidence type="ECO:0000313" key="1">
    <source>
        <dbReference type="EMBL" id="TDH61067.1"/>
    </source>
</evidence>
<accession>A0A4R5QF55</accession>
<proteinExistence type="predicted"/>
<dbReference type="AlphaFoldDB" id="A0A4R5QF55"/>
<evidence type="ECO:0000313" key="2">
    <source>
        <dbReference type="Proteomes" id="UP000295096"/>
    </source>
</evidence>
<gene>
    <name evidence="1" type="ORF">E2C06_19005</name>
</gene>
<dbReference type="RefSeq" id="WP_133290192.1">
    <property type="nucleotide sequence ID" value="NZ_SMSJ01000027.1"/>
</dbReference>
<keyword evidence="2" id="KW-1185">Reference proteome</keyword>
<dbReference type="Proteomes" id="UP000295096">
    <property type="component" value="Unassembled WGS sequence"/>
</dbReference>
<sequence>MDHLAHQTRAGLPGASDEGAAWAPMGAAAAELAVIPGGQVERRQQREGTRLQQTVRIRRRDGSVWTALARQLALPADPGEADRATAQASHVLDLLARAVGAADTARQARGAMLEWDQSPPPWAARYG</sequence>
<protein>
    <submittedName>
        <fullName evidence="1">Uncharacterized protein</fullName>
    </submittedName>
</protein>
<dbReference type="OrthoDB" id="9940243at2"/>